<evidence type="ECO:0000313" key="5">
    <source>
        <dbReference type="Proteomes" id="UP000434957"/>
    </source>
</evidence>
<gene>
    <name evidence="2" type="ORF">PR001_g26463</name>
    <name evidence="3" type="ORF">PR003_g15878</name>
</gene>
<name>A0A6A4EQV2_9STRA</name>
<protein>
    <submittedName>
        <fullName evidence="3">Uncharacterized protein</fullName>
    </submittedName>
</protein>
<evidence type="ECO:0000313" key="2">
    <source>
        <dbReference type="EMBL" id="KAE8972902.1"/>
    </source>
</evidence>
<dbReference type="EMBL" id="QXFT01001126">
    <property type="protein sequence ID" value="KAE9328066.1"/>
    <property type="molecule type" value="Genomic_DNA"/>
</dbReference>
<organism evidence="3 5">
    <name type="scientific">Phytophthora rubi</name>
    <dbReference type="NCBI Taxonomy" id="129364"/>
    <lineage>
        <taxon>Eukaryota</taxon>
        <taxon>Sar</taxon>
        <taxon>Stramenopiles</taxon>
        <taxon>Oomycota</taxon>
        <taxon>Peronosporomycetes</taxon>
        <taxon>Peronosporales</taxon>
        <taxon>Peronosporaceae</taxon>
        <taxon>Phytophthora</taxon>
    </lineage>
</organism>
<dbReference type="EMBL" id="QXFV01003924">
    <property type="protein sequence ID" value="KAE8972902.1"/>
    <property type="molecule type" value="Genomic_DNA"/>
</dbReference>
<keyword evidence="5" id="KW-1185">Reference proteome</keyword>
<dbReference type="AlphaFoldDB" id="A0A6A4EQV2"/>
<evidence type="ECO:0000313" key="4">
    <source>
        <dbReference type="Proteomes" id="UP000429607"/>
    </source>
</evidence>
<feature type="compositionally biased region" description="Basic and acidic residues" evidence="1">
    <location>
        <begin position="74"/>
        <end position="84"/>
    </location>
</feature>
<proteinExistence type="predicted"/>
<reference evidence="3 5" key="1">
    <citation type="submission" date="2018-08" db="EMBL/GenBank/DDBJ databases">
        <title>Genomic investigation of the strawberry pathogen Phytophthora fragariae indicates pathogenicity is determined by transcriptional variation in three key races.</title>
        <authorList>
            <person name="Adams T.M."/>
            <person name="Armitage A.D."/>
            <person name="Sobczyk M.K."/>
            <person name="Bates H.J."/>
            <person name="Dunwell J.M."/>
            <person name="Nellist C.F."/>
            <person name="Harrison R.J."/>
        </authorList>
    </citation>
    <scope>NUCLEOTIDE SEQUENCE [LARGE SCALE GENOMIC DNA]</scope>
    <source>
        <strain evidence="2 4">SCRP249</strain>
        <strain evidence="3 5">SCRP333</strain>
    </source>
</reference>
<sequence length="121" mass="13286">MCNGAPEERGSGAVTDGVERRWRLSVHGGHGVGHDVRLVVASGDRIHCAAPHNRDLERDESCRDGLGTEWAVESKDRTAERSGDLARNGRNGRRERRLTTELAVNYTAHWTDQALSVLSGD</sequence>
<evidence type="ECO:0000313" key="3">
    <source>
        <dbReference type="EMBL" id="KAE9328066.1"/>
    </source>
</evidence>
<feature type="region of interest" description="Disordered" evidence="1">
    <location>
        <begin position="74"/>
        <end position="96"/>
    </location>
</feature>
<accession>A0A6A4EQV2</accession>
<comment type="caution">
    <text evidence="3">The sequence shown here is derived from an EMBL/GenBank/DDBJ whole genome shotgun (WGS) entry which is preliminary data.</text>
</comment>
<dbReference type="Proteomes" id="UP000429607">
    <property type="component" value="Unassembled WGS sequence"/>
</dbReference>
<dbReference type="Proteomes" id="UP000434957">
    <property type="component" value="Unassembled WGS sequence"/>
</dbReference>
<evidence type="ECO:0000256" key="1">
    <source>
        <dbReference type="SAM" id="MobiDB-lite"/>
    </source>
</evidence>